<gene>
    <name evidence="2" type="ORF">EW026_g4083</name>
</gene>
<feature type="region of interest" description="Disordered" evidence="1">
    <location>
        <begin position="37"/>
        <end position="65"/>
    </location>
</feature>
<name>A0A4S4KI83_9APHY</name>
<sequence length="370" mass="41512">MDGNSSVKQMTGSGHADEHAFTSSLFISADDVEIFKDDVKNKPGKETANRRKKGDRAETSTGTGCADRWGATVASTAADETVQTFDQTGIFLCACRHGIVESVAEMRHSGELAKYALATVNQLLDQLGDDQTRKSKDIGSSCQSMPFMAMPTIEASNAVARVIRFSSHFHWQQFLDLHFKQWNQDRYADLSKFLFNNYKQAGKIIAEFTPQLLIYKQSSGITDTDIQHWPEDELKYLNDLQIEPEIDAIPVAYVEALMTLKTAQADYDSYSGFQFVDNQEAVRSIVQKRTVAHRRVLMAMTAVEDLEALLKVKERWSESSNEYRAVVDYINQREFIRTVCELEGLVVQRLFELSKANLAGTAAMVLTGQS</sequence>
<accession>A0A4S4KI83</accession>
<feature type="compositionally biased region" description="Basic and acidic residues" evidence="1">
    <location>
        <begin position="37"/>
        <end position="49"/>
    </location>
</feature>
<evidence type="ECO:0000313" key="2">
    <source>
        <dbReference type="EMBL" id="THG98024.1"/>
    </source>
</evidence>
<organism evidence="2 3">
    <name type="scientific">Hermanssonia centrifuga</name>
    <dbReference type="NCBI Taxonomy" id="98765"/>
    <lineage>
        <taxon>Eukaryota</taxon>
        <taxon>Fungi</taxon>
        <taxon>Dikarya</taxon>
        <taxon>Basidiomycota</taxon>
        <taxon>Agaricomycotina</taxon>
        <taxon>Agaricomycetes</taxon>
        <taxon>Polyporales</taxon>
        <taxon>Meruliaceae</taxon>
        <taxon>Hermanssonia</taxon>
    </lineage>
</organism>
<protein>
    <submittedName>
        <fullName evidence="2">Uncharacterized protein</fullName>
    </submittedName>
</protein>
<reference evidence="2 3" key="1">
    <citation type="submission" date="2019-02" db="EMBL/GenBank/DDBJ databases">
        <title>Genome sequencing of the rare red list fungi Phlebia centrifuga.</title>
        <authorList>
            <person name="Buettner E."/>
            <person name="Kellner H."/>
        </authorList>
    </citation>
    <scope>NUCLEOTIDE SEQUENCE [LARGE SCALE GENOMIC DNA]</scope>
    <source>
        <strain evidence="2 3">DSM 108282</strain>
    </source>
</reference>
<comment type="caution">
    <text evidence="2">The sequence shown here is derived from an EMBL/GenBank/DDBJ whole genome shotgun (WGS) entry which is preliminary data.</text>
</comment>
<dbReference type="Pfam" id="PF18758">
    <property type="entry name" value="KDZ"/>
    <property type="match status" value="1"/>
</dbReference>
<dbReference type="AlphaFoldDB" id="A0A4S4KI83"/>
<proteinExistence type="predicted"/>
<evidence type="ECO:0000313" key="3">
    <source>
        <dbReference type="Proteomes" id="UP000309038"/>
    </source>
</evidence>
<dbReference type="EMBL" id="SGPJ01000138">
    <property type="protein sequence ID" value="THG98024.1"/>
    <property type="molecule type" value="Genomic_DNA"/>
</dbReference>
<keyword evidence="3" id="KW-1185">Reference proteome</keyword>
<dbReference type="Proteomes" id="UP000309038">
    <property type="component" value="Unassembled WGS sequence"/>
</dbReference>
<evidence type="ECO:0000256" key="1">
    <source>
        <dbReference type="SAM" id="MobiDB-lite"/>
    </source>
</evidence>
<dbReference type="InterPro" id="IPR040521">
    <property type="entry name" value="KDZ"/>
</dbReference>